<dbReference type="RefSeq" id="WP_063092995.1">
    <property type="nucleotide sequence ID" value="NZ_JAINWB010000003.1"/>
</dbReference>
<protein>
    <recommendedName>
        <fullName evidence="1">Bro-N domain-containing protein</fullName>
    </recommendedName>
</protein>
<dbReference type="Proteomes" id="UP000076167">
    <property type="component" value="Unassembled WGS sequence"/>
</dbReference>
<evidence type="ECO:0000313" key="2">
    <source>
        <dbReference type="EMBL" id="KZC97191.1"/>
    </source>
</evidence>
<proteinExistence type="predicted"/>
<feature type="domain" description="Bro-N" evidence="1">
    <location>
        <begin position="7"/>
        <end position="119"/>
    </location>
</feature>
<gene>
    <name evidence="2" type="ORF">AUP40_04440</name>
</gene>
<organism evidence="2 3">
    <name type="scientific">Thalassospira xiamenensis</name>
    <dbReference type="NCBI Taxonomy" id="220697"/>
    <lineage>
        <taxon>Bacteria</taxon>
        <taxon>Pseudomonadati</taxon>
        <taxon>Pseudomonadota</taxon>
        <taxon>Alphaproteobacteria</taxon>
        <taxon>Rhodospirillales</taxon>
        <taxon>Thalassospiraceae</taxon>
        <taxon>Thalassospira</taxon>
    </lineage>
</organism>
<accession>A0ABR5XWV7</accession>
<reference evidence="2 3" key="1">
    <citation type="submission" date="2015-12" db="EMBL/GenBank/DDBJ databases">
        <title>Genome sequence of Thalassospira xiamenensis MCCC 1A03005.</title>
        <authorList>
            <person name="Lu L."/>
            <person name="Lai Q."/>
            <person name="Shao Z."/>
            <person name="Qian P."/>
        </authorList>
    </citation>
    <scope>NUCLEOTIDE SEQUENCE [LARGE SCALE GENOMIC DNA]</scope>
    <source>
        <strain evidence="2 3">MCCC 1A03005</strain>
    </source>
</reference>
<comment type="caution">
    <text evidence="2">The sequence shown here is derived from an EMBL/GenBank/DDBJ whole genome shotgun (WGS) entry which is preliminary data.</text>
</comment>
<sequence length="254" mass="27990">MTKHETARDLPATLTFQNTQISIIDRGGVPWVTGPDIARALGFADPRKLSNMFNRHKDEFTDDMAHVLKLRTGRQAAPASVRIFSPRGAQLIAMLAKTPRAKDFRRWVLDVLEGLAPAPGNMADDADLRRKIVAEVTQQVMASITPHLPVAPAPQPALPLARGDLPRLTEGQALFMIEGRQVIVDTRDAEPERGERAVVIRVEDGAGPIVVTILGDPPIKTWFDRCKIYDSGVKWLIPVGVVIGRVVWEGDYRG</sequence>
<dbReference type="EMBL" id="LPXL01000056">
    <property type="protein sequence ID" value="KZC97191.1"/>
    <property type="molecule type" value="Genomic_DNA"/>
</dbReference>
<dbReference type="Pfam" id="PF02498">
    <property type="entry name" value="Bro-N"/>
    <property type="match status" value="1"/>
</dbReference>
<evidence type="ECO:0000313" key="3">
    <source>
        <dbReference type="Proteomes" id="UP000076167"/>
    </source>
</evidence>
<dbReference type="SMART" id="SM01040">
    <property type="entry name" value="Bro-N"/>
    <property type="match status" value="1"/>
</dbReference>
<evidence type="ECO:0000259" key="1">
    <source>
        <dbReference type="PROSITE" id="PS51750"/>
    </source>
</evidence>
<dbReference type="PROSITE" id="PS51750">
    <property type="entry name" value="BRO_N"/>
    <property type="match status" value="1"/>
</dbReference>
<dbReference type="InterPro" id="IPR003497">
    <property type="entry name" value="BRO_N_domain"/>
</dbReference>
<keyword evidence="3" id="KW-1185">Reference proteome</keyword>
<name>A0ABR5XWV7_9PROT</name>